<evidence type="ECO:0000313" key="3">
    <source>
        <dbReference type="EMBL" id="CAF1589560.1"/>
    </source>
</evidence>
<evidence type="ECO:0000313" key="5">
    <source>
        <dbReference type="Proteomes" id="UP000663855"/>
    </source>
</evidence>
<keyword evidence="2" id="KW-0732">Signal</keyword>
<protein>
    <submittedName>
        <fullName evidence="3">Uncharacterized protein</fullName>
    </submittedName>
</protein>
<feature type="compositionally biased region" description="Basic and acidic residues" evidence="1">
    <location>
        <begin position="679"/>
        <end position="692"/>
    </location>
</feature>
<feature type="region of interest" description="Disordered" evidence="1">
    <location>
        <begin position="171"/>
        <end position="292"/>
    </location>
</feature>
<feature type="compositionally biased region" description="Basic and acidic residues" evidence="1">
    <location>
        <begin position="1046"/>
        <end position="1061"/>
    </location>
</feature>
<gene>
    <name evidence="4" type="ORF">BYL167_LOCUS7358</name>
    <name evidence="3" type="ORF">CJN711_LOCUS33877</name>
</gene>
<organism evidence="3 5">
    <name type="scientific">Rotaria magnacalcarata</name>
    <dbReference type="NCBI Taxonomy" id="392030"/>
    <lineage>
        <taxon>Eukaryota</taxon>
        <taxon>Metazoa</taxon>
        <taxon>Spiralia</taxon>
        <taxon>Gnathifera</taxon>
        <taxon>Rotifera</taxon>
        <taxon>Eurotatoria</taxon>
        <taxon>Bdelloidea</taxon>
        <taxon>Philodinida</taxon>
        <taxon>Philodinidae</taxon>
        <taxon>Rotaria</taxon>
    </lineage>
</organism>
<feature type="compositionally biased region" description="Acidic residues" evidence="1">
    <location>
        <begin position="1208"/>
        <end position="1230"/>
    </location>
</feature>
<feature type="signal peptide" evidence="2">
    <location>
        <begin position="1"/>
        <end position="21"/>
    </location>
</feature>
<dbReference type="AlphaFoldDB" id="A0A815ZZB0"/>
<dbReference type="EMBL" id="CAJNOV010016386">
    <property type="protein sequence ID" value="CAF1589560.1"/>
    <property type="molecule type" value="Genomic_DNA"/>
</dbReference>
<sequence length="1277" mass="145394">MDLSLFYFVFTIFILLPTADQAEFNLDSDPTSRRLLFFGRFNFSLGEKKSDHVSSLLKSSSSPSKHVRTNQKPGVTVVYVRPQTSNELGKQVRSFSHLLKPKLVKKQEQTKVTKIKLQQKKPKAKKAIKKKNATPNNTKTRELVAINDEERDRCRALLHIDQETIVTPIKKSKKIKVPKKLKPSKEHNVTTEAKKKVVTPTKPLPVKNDKQKSQKSKPEKINVKSISNEKKKPTNKPSETQPSTPPPPPPTINQAPKNAQTPPPKPSTPPLPPPPPPPISETSTKSKREKAPPIIAAPLDVNDEINIDHNEKNNSVVDRAYHFVRNMFQLSDDILENNYTHEDDQILSSINEEQHRQSRKLLSIDAEEEIILNDNDRHDWDFDELNEKPSFVSFNELPLSYVNVLKRQLLSVKKTKGSIPTEDSFVRSKRTNSAANKPKVGWAYRYRISRFLANQKSKRSVHGRKPIGGGNSHPPSAINKKISSSAHTKFSKRKLLGFESDDESDSNTNYISNEDIVNTVSITQDFVPKRQLFAAKKAVVHEEQTDDEHNIEKVNERRRKKSYEAITDPVEIVSSYERGLFKPRVGWQFRYRVSRYIDSLRQNIREDQERLKLGLEAIKRKTPQELSGRRKRVLDKPFASEEKEVEPPAEDNKPTVGWRYRYRISKMLEAKARGEYIDDEEEKRQARLDPKRKQSGLGKPIDDNDECVEWEYDNLDPELRKISEEGRRVGWAYRYRVRRKLDELKRQQAENGIAFDLETLTSELDKKRATTPTTTMAVPTETEAEVTKKSVGWQYRYRVSKMLEAQKREAAEAQLKGKKDDHIPLHERLDPELARLTPEERVVGWQYRYRIRRKLDAIKDATRESHAGKHRKHRRDKEKILKKVEESIETILNIDDIDETPFMEYFRRSSSYILFGLLPAGRKSICLLPLPVKFSFCYENAELTDTLASTTKTTSTTTTTAAAATTITTTVETDFTKPTASKKTRTKKEKRSEKQSVPSRSIQSDASDETIVKSVVKPVSKTPVKTIEKPQKKPVRQRLQSSTRYQNDEQVRHFDEEEQPIKKVIGVDSQRNKNKKQNQIIGKEVKVKQKNSQATPLPVTTTTSSSPIKTTTSSPAVEAPATKPTPKTTTAPPPPPAVETPLSTTTPAPLRSISEIIQEEATTFVTTKITYPEETTEEINEANENLQPTITTTTTTTSTPSAPSNDDTLSDEDDSESSLSDTDSDSDSDSESTSTEDSNDTDDNADLSPMKKMKQMYENAKESVHDVFDLHDEKDSP</sequence>
<feature type="compositionally biased region" description="Basic residues" evidence="1">
    <location>
        <begin position="118"/>
        <end position="132"/>
    </location>
</feature>
<feature type="chain" id="PRO_5036412613" evidence="2">
    <location>
        <begin position="22"/>
        <end position="1277"/>
    </location>
</feature>
<feature type="compositionally biased region" description="Low complexity" evidence="1">
    <location>
        <begin position="1182"/>
        <end position="1207"/>
    </location>
</feature>
<feature type="compositionally biased region" description="Pro residues" evidence="1">
    <location>
        <begin position="261"/>
        <end position="279"/>
    </location>
</feature>
<feature type="compositionally biased region" description="Basic residues" evidence="1">
    <location>
        <begin position="980"/>
        <end position="989"/>
    </location>
</feature>
<dbReference type="Proteomes" id="UP000681967">
    <property type="component" value="Unassembled WGS sequence"/>
</dbReference>
<evidence type="ECO:0000313" key="4">
    <source>
        <dbReference type="EMBL" id="CAF3879325.1"/>
    </source>
</evidence>
<feature type="region of interest" description="Disordered" evidence="1">
    <location>
        <begin position="976"/>
        <end position="1009"/>
    </location>
</feature>
<feature type="compositionally biased region" description="Basic and acidic residues" evidence="1">
    <location>
        <begin position="207"/>
        <end position="232"/>
    </location>
</feature>
<dbReference type="Proteomes" id="UP000663855">
    <property type="component" value="Unassembled WGS sequence"/>
</dbReference>
<feature type="compositionally biased region" description="Basic and acidic residues" evidence="1">
    <location>
        <begin position="183"/>
        <end position="195"/>
    </location>
</feature>
<feature type="region of interest" description="Disordered" evidence="1">
    <location>
        <begin position="118"/>
        <end position="142"/>
    </location>
</feature>
<feature type="region of interest" description="Disordered" evidence="1">
    <location>
        <begin position="679"/>
        <end position="700"/>
    </location>
</feature>
<name>A0A815ZZB0_9BILA</name>
<dbReference type="EMBL" id="CAJOBH010001901">
    <property type="protein sequence ID" value="CAF3879325.1"/>
    <property type="molecule type" value="Genomic_DNA"/>
</dbReference>
<feature type="region of interest" description="Disordered" evidence="1">
    <location>
        <begin position="455"/>
        <end position="484"/>
    </location>
</feature>
<feature type="compositionally biased region" description="Basic residues" evidence="1">
    <location>
        <begin position="456"/>
        <end position="465"/>
    </location>
</feature>
<feature type="compositionally biased region" description="Low complexity" evidence="1">
    <location>
        <begin position="1095"/>
        <end position="1130"/>
    </location>
</feature>
<evidence type="ECO:0000256" key="1">
    <source>
        <dbReference type="SAM" id="MobiDB-lite"/>
    </source>
</evidence>
<feature type="region of interest" description="Disordered" evidence="1">
    <location>
        <begin position="1022"/>
        <end position="1277"/>
    </location>
</feature>
<comment type="caution">
    <text evidence="3">The sequence shown here is derived from an EMBL/GenBank/DDBJ whole genome shotgun (WGS) entry which is preliminary data.</text>
</comment>
<proteinExistence type="predicted"/>
<feature type="compositionally biased region" description="Polar residues" evidence="1">
    <location>
        <begin position="995"/>
        <end position="1005"/>
    </location>
</feature>
<accession>A0A815ZZB0</accession>
<feature type="compositionally biased region" description="Basic residues" evidence="1">
    <location>
        <begin position="171"/>
        <end position="182"/>
    </location>
</feature>
<reference evidence="3" key="1">
    <citation type="submission" date="2021-02" db="EMBL/GenBank/DDBJ databases">
        <authorList>
            <person name="Nowell W R."/>
        </authorList>
    </citation>
    <scope>NUCLEOTIDE SEQUENCE</scope>
</reference>
<feature type="compositionally biased region" description="Basic and acidic residues" evidence="1">
    <location>
        <begin position="1259"/>
        <end position="1277"/>
    </location>
</feature>
<evidence type="ECO:0000256" key="2">
    <source>
        <dbReference type="SAM" id="SignalP"/>
    </source>
</evidence>